<comment type="caution">
    <text evidence="4">The sequence shown here is derived from an EMBL/GenBank/DDBJ whole genome shotgun (WGS) entry which is preliminary data.</text>
</comment>
<dbReference type="InterPro" id="IPR001878">
    <property type="entry name" value="Znf_CCHC"/>
</dbReference>
<keyword evidence="1" id="KW-0863">Zinc-finger</keyword>
<dbReference type="SUPFAM" id="SSF50630">
    <property type="entry name" value="Acid proteases"/>
    <property type="match status" value="1"/>
</dbReference>
<dbReference type="Gene3D" id="2.40.70.10">
    <property type="entry name" value="Acid Proteases"/>
    <property type="match status" value="1"/>
</dbReference>
<dbReference type="InterPro" id="IPR032567">
    <property type="entry name" value="RTL1-rel"/>
</dbReference>
<reference evidence="4" key="1">
    <citation type="journal article" date="2023" name="Plant J.">
        <title>The genome of the king protea, Protea cynaroides.</title>
        <authorList>
            <person name="Chang J."/>
            <person name="Duong T.A."/>
            <person name="Schoeman C."/>
            <person name="Ma X."/>
            <person name="Roodt D."/>
            <person name="Barker N."/>
            <person name="Li Z."/>
            <person name="Van de Peer Y."/>
            <person name="Mizrachi E."/>
        </authorList>
    </citation>
    <scope>NUCLEOTIDE SEQUENCE</scope>
    <source>
        <tissue evidence="4">Young leaves</tissue>
    </source>
</reference>
<gene>
    <name evidence="4" type="ORF">NE237_002102</name>
</gene>
<feature type="region of interest" description="Disordered" evidence="2">
    <location>
        <begin position="31"/>
        <end position="52"/>
    </location>
</feature>
<dbReference type="Proteomes" id="UP001141806">
    <property type="component" value="Unassembled WGS sequence"/>
</dbReference>
<evidence type="ECO:0000256" key="1">
    <source>
        <dbReference type="PROSITE-ProRule" id="PRU00047"/>
    </source>
</evidence>
<dbReference type="InterPro" id="IPR005162">
    <property type="entry name" value="Retrotrans_gag_dom"/>
</dbReference>
<dbReference type="CDD" id="cd00303">
    <property type="entry name" value="retropepsin_like"/>
    <property type="match status" value="1"/>
</dbReference>
<dbReference type="SMART" id="SM00343">
    <property type="entry name" value="ZnF_C2HC"/>
    <property type="match status" value="1"/>
</dbReference>
<organism evidence="4 5">
    <name type="scientific">Protea cynaroides</name>
    <dbReference type="NCBI Taxonomy" id="273540"/>
    <lineage>
        <taxon>Eukaryota</taxon>
        <taxon>Viridiplantae</taxon>
        <taxon>Streptophyta</taxon>
        <taxon>Embryophyta</taxon>
        <taxon>Tracheophyta</taxon>
        <taxon>Spermatophyta</taxon>
        <taxon>Magnoliopsida</taxon>
        <taxon>Proteales</taxon>
        <taxon>Proteaceae</taxon>
        <taxon>Protea</taxon>
    </lineage>
</organism>
<evidence type="ECO:0000256" key="2">
    <source>
        <dbReference type="SAM" id="MobiDB-lite"/>
    </source>
</evidence>
<feature type="compositionally biased region" description="Polar residues" evidence="2">
    <location>
        <begin position="37"/>
        <end position="48"/>
    </location>
</feature>
<keyword evidence="5" id="KW-1185">Reference proteome</keyword>
<keyword evidence="1" id="KW-0479">Metal-binding</keyword>
<dbReference type="Pfam" id="PF00098">
    <property type="entry name" value="zf-CCHC"/>
    <property type="match status" value="1"/>
</dbReference>
<dbReference type="Pfam" id="PF08284">
    <property type="entry name" value="RVP_2"/>
    <property type="match status" value="1"/>
</dbReference>
<keyword evidence="1" id="KW-0862">Zinc</keyword>
<dbReference type="PROSITE" id="PS50158">
    <property type="entry name" value="ZF_CCHC"/>
    <property type="match status" value="1"/>
</dbReference>
<name>A0A9Q0KV79_9MAGN</name>
<evidence type="ECO:0000259" key="3">
    <source>
        <dbReference type="PROSITE" id="PS50158"/>
    </source>
</evidence>
<dbReference type="GO" id="GO:0003676">
    <property type="term" value="F:nucleic acid binding"/>
    <property type="evidence" value="ECO:0007669"/>
    <property type="project" value="InterPro"/>
</dbReference>
<evidence type="ECO:0000313" key="5">
    <source>
        <dbReference type="Proteomes" id="UP001141806"/>
    </source>
</evidence>
<feature type="domain" description="CCHC-type" evidence="3">
    <location>
        <begin position="284"/>
        <end position="300"/>
    </location>
</feature>
<sequence>MNLAQQLQQMQQAQATIQAAIGITLPAAQTPPMPAGQASTALGGSNTVPHVPQTPIMQAQVQNPEIAQGGYQYQPPMYGAYVPQPLDHSRLVERFLKLKPREFNGKPVDPLWQAHWVDEMERNFMMMTLNEEEKELCATFMLKGDAHHWWRSTRTYLLTKHAQLTWDIYKEAFFEKYFQRSFRDSMEREFMSLYQGQMTLDAYQQRYEELFFFAPTSMQEENTKTRRFVMGLRGSIREHVLRHEKKIYNEAAQIARVIESSQKETTKTITVVQQQLKPITEGIKCYNCNQVGHIARECPKHKKQLHQGRVYAVTSEDAAASPDVATGIVPINGIPARVLFESRATHSFISVTFGKKLNLSLKSLDYKLLVRSPMGLEVELEKDYGSCPVLIDEKTLDATLIQLEMADFNVILGMDWLVRNSANLLCAKKKLTFKDKEGAEFSFLGTKLPRKRKLILSALKAKKCLEKGAVGYLVSVVDLTMEAPRMEDIDVMRDYPDVFPEELPGLPHD</sequence>
<dbReference type="OrthoDB" id="1937173at2759"/>
<protein>
    <recommendedName>
        <fullName evidence="3">CCHC-type domain-containing protein</fullName>
    </recommendedName>
</protein>
<dbReference type="SUPFAM" id="SSF57756">
    <property type="entry name" value="Retrovirus zinc finger-like domains"/>
    <property type="match status" value="1"/>
</dbReference>
<accession>A0A9Q0KV79</accession>
<dbReference type="GO" id="GO:0008270">
    <property type="term" value="F:zinc ion binding"/>
    <property type="evidence" value="ECO:0007669"/>
    <property type="project" value="UniProtKB-KW"/>
</dbReference>
<dbReference type="InterPro" id="IPR021109">
    <property type="entry name" value="Peptidase_aspartic_dom_sf"/>
</dbReference>
<dbReference type="PANTHER" id="PTHR15503:SF42">
    <property type="entry name" value="ZINC FINGER, CCHC-TYPE, RETROTRANSPOSON GAG DOMAIN, ASPARTIC PEPTIDASE DOMAIN PROTEIN-RELATED"/>
    <property type="match status" value="1"/>
</dbReference>
<dbReference type="AlphaFoldDB" id="A0A9Q0KV79"/>
<dbReference type="Gene3D" id="4.10.60.10">
    <property type="entry name" value="Zinc finger, CCHC-type"/>
    <property type="match status" value="1"/>
</dbReference>
<dbReference type="PANTHER" id="PTHR15503">
    <property type="entry name" value="LDOC1 RELATED"/>
    <property type="match status" value="1"/>
</dbReference>
<dbReference type="InterPro" id="IPR036875">
    <property type="entry name" value="Znf_CCHC_sf"/>
</dbReference>
<evidence type="ECO:0000313" key="4">
    <source>
        <dbReference type="EMBL" id="KAJ4976996.1"/>
    </source>
</evidence>
<dbReference type="Pfam" id="PF03732">
    <property type="entry name" value="Retrotrans_gag"/>
    <property type="match status" value="1"/>
</dbReference>
<dbReference type="EMBL" id="JAMYWD010000003">
    <property type="protein sequence ID" value="KAJ4976996.1"/>
    <property type="molecule type" value="Genomic_DNA"/>
</dbReference>
<proteinExistence type="predicted"/>